<keyword evidence="8" id="KW-1185">Reference proteome</keyword>
<dbReference type="RefSeq" id="WP_111597246.1">
    <property type="nucleotide sequence ID" value="NZ_QLLL01000003.1"/>
</dbReference>
<keyword evidence="3" id="KW-0731">Sigma factor</keyword>
<evidence type="ECO:0000259" key="6">
    <source>
        <dbReference type="Pfam" id="PF08281"/>
    </source>
</evidence>
<protein>
    <submittedName>
        <fullName evidence="7">RNA polymerase sigma-70 factor (ECF subfamily)</fullName>
    </submittedName>
</protein>
<evidence type="ECO:0000256" key="4">
    <source>
        <dbReference type="ARBA" id="ARBA00023163"/>
    </source>
</evidence>
<dbReference type="SUPFAM" id="SSF88659">
    <property type="entry name" value="Sigma3 and sigma4 domains of RNA polymerase sigma factors"/>
    <property type="match status" value="1"/>
</dbReference>
<dbReference type="OrthoDB" id="9150024at2"/>
<evidence type="ECO:0000256" key="2">
    <source>
        <dbReference type="ARBA" id="ARBA00023015"/>
    </source>
</evidence>
<dbReference type="SUPFAM" id="SSF88946">
    <property type="entry name" value="Sigma2 domain of RNA polymerase sigma factors"/>
    <property type="match status" value="1"/>
</dbReference>
<keyword evidence="2" id="KW-0805">Transcription regulation</keyword>
<comment type="similarity">
    <text evidence="1">Belongs to the sigma-70 factor family. ECF subfamily.</text>
</comment>
<dbReference type="NCBIfam" id="TIGR02937">
    <property type="entry name" value="sigma70-ECF"/>
    <property type="match status" value="1"/>
</dbReference>
<dbReference type="GO" id="GO:0006352">
    <property type="term" value="P:DNA-templated transcription initiation"/>
    <property type="evidence" value="ECO:0007669"/>
    <property type="project" value="InterPro"/>
</dbReference>
<keyword evidence="4" id="KW-0804">Transcription</keyword>
<dbReference type="EMBL" id="QLLL01000003">
    <property type="protein sequence ID" value="RAJ06644.1"/>
    <property type="molecule type" value="Genomic_DNA"/>
</dbReference>
<evidence type="ECO:0000313" key="8">
    <source>
        <dbReference type="Proteomes" id="UP000249547"/>
    </source>
</evidence>
<reference evidence="7 8" key="1">
    <citation type="submission" date="2018-06" db="EMBL/GenBank/DDBJ databases">
        <title>Genomic Encyclopedia of Archaeal and Bacterial Type Strains, Phase II (KMG-II): from individual species to whole genera.</title>
        <authorList>
            <person name="Goeker M."/>
        </authorList>
    </citation>
    <scope>NUCLEOTIDE SEQUENCE [LARGE SCALE GENOMIC DNA]</scope>
    <source>
        <strain evidence="7 8">DSM 23857</strain>
    </source>
</reference>
<dbReference type="GO" id="GO:0016987">
    <property type="term" value="F:sigma factor activity"/>
    <property type="evidence" value="ECO:0007669"/>
    <property type="project" value="UniProtKB-KW"/>
</dbReference>
<gene>
    <name evidence="7" type="ORF">LX64_01771</name>
</gene>
<proteinExistence type="inferred from homology"/>
<feature type="domain" description="RNA polymerase sigma factor 70 region 4 type 2" evidence="6">
    <location>
        <begin position="126"/>
        <end position="178"/>
    </location>
</feature>
<dbReference type="InterPro" id="IPR039425">
    <property type="entry name" value="RNA_pol_sigma-70-like"/>
</dbReference>
<dbReference type="Proteomes" id="UP000249547">
    <property type="component" value="Unassembled WGS sequence"/>
</dbReference>
<dbReference type="InterPro" id="IPR013324">
    <property type="entry name" value="RNA_pol_sigma_r3/r4-like"/>
</dbReference>
<sequence>MPALFHNENAWTRLRGGEEQALFELYKSHYNYLYKCGLKISADADLTTELINQVFMTIWEKRNSLPELQNPKAYLLTTLKNKILKTWEQRKRYQAMLESTGLQMEQFQHSIEEHMLQMQLEADKKQQVLSAIEQLSPRQKELVYLRFYQELSYEQIAERTSLSPRTIYNNIYEALKSLKDSLVQKVLEVLLVLSLMCF</sequence>
<evidence type="ECO:0000313" key="7">
    <source>
        <dbReference type="EMBL" id="RAJ06644.1"/>
    </source>
</evidence>
<dbReference type="InterPro" id="IPR013325">
    <property type="entry name" value="RNA_pol_sigma_r2"/>
</dbReference>
<feature type="domain" description="RNA polymerase sigma-70 region 2" evidence="5">
    <location>
        <begin position="25"/>
        <end position="92"/>
    </location>
</feature>
<dbReference type="GO" id="GO:0003677">
    <property type="term" value="F:DNA binding"/>
    <property type="evidence" value="ECO:0007669"/>
    <property type="project" value="InterPro"/>
</dbReference>
<evidence type="ECO:0000256" key="1">
    <source>
        <dbReference type="ARBA" id="ARBA00010641"/>
    </source>
</evidence>
<dbReference type="PANTHER" id="PTHR43133:SF46">
    <property type="entry name" value="RNA POLYMERASE SIGMA-70 FACTOR ECF SUBFAMILY"/>
    <property type="match status" value="1"/>
</dbReference>
<dbReference type="InterPro" id="IPR036388">
    <property type="entry name" value="WH-like_DNA-bd_sf"/>
</dbReference>
<dbReference type="InterPro" id="IPR013249">
    <property type="entry name" value="RNA_pol_sigma70_r4_t2"/>
</dbReference>
<dbReference type="Pfam" id="PF08281">
    <property type="entry name" value="Sigma70_r4_2"/>
    <property type="match status" value="1"/>
</dbReference>
<dbReference type="InterPro" id="IPR007627">
    <property type="entry name" value="RNA_pol_sigma70_r2"/>
</dbReference>
<dbReference type="PANTHER" id="PTHR43133">
    <property type="entry name" value="RNA POLYMERASE ECF-TYPE SIGMA FACTO"/>
    <property type="match status" value="1"/>
</dbReference>
<evidence type="ECO:0000256" key="3">
    <source>
        <dbReference type="ARBA" id="ARBA00023082"/>
    </source>
</evidence>
<accession>A0A327QSN1</accession>
<dbReference type="AlphaFoldDB" id="A0A327QSN1"/>
<comment type="caution">
    <text evidence="7">The sequence shown here is derived from an EMBL/GenBank/DDBJ whole genome shotgun (WGS) entry which is preliminary data.</text>
</comment>
<dbReference type="Gene3D" id="1.10.10.10">
    <property type="entry name" value="Winged helix-like DNA-binding domain superfamily/Winged helix DNA-binding domain"/>
    <property type="match status" value="1"/>
</dbReference>
<dbReference type="Gene3D" id="1.10.1740.10">
    <property type="match status" value="1"/>
</dbReference>
<evidence type="ECO:0000259" key="5">
    <source>
        <dbReference type="Pfam" id="PF04542"/>
    </source>
</evidence>
<dbReference type="CDD" id="cd06171">
    <property type="entry name" value="Sigma70_r4"/>
    <property type="match status" value="1"/>
</dbReference>
<name>A0A327QSN1_9BACT</name>
<dbReference type="Pfam" id="PF04542">
    <property type="entry name" value="Sigma70_r2"/>
    <property type="match status" value="1"/>
</dbReference>
<dbReference type="InterPro" id="IPR014284">
    <property type="entry name" value="RNA_pol_sigma-70_dom"/>
</dbReference>
<organism evidence="7 8">
    <name type="scientific">Chitinophaga skermanii</name>
    <dbReference type="NCBI Taxonomy" id="331697"/>
    <lineage>
        <taxon>Bacteria</taxon>
        <taxon>Pseudomonadati</taxon>
        <taxon>Bacteroidota</taxon>
        <taxon>Chitinophagia</taxon>
        <taxon>Chitinophagales</taxon>
        <taxon>Chitinophagaceae</taxon>
        <taxon>Chitinophaga</taxon>
    </lineage>
</organism>